<reference evidence="1" key="1">
    <citation type="submission" date="2021-02" db="EMBL/GenBank/DDBJ databases">
        <authorList>
            <person name="Nowell W R."/>
        </authorList>
    </citation>
    <scope>NUCLEOTIDE SEQUENCE</scope>
</reference>
<comment type="caution">
    <text evidence="1">The sequence shown here is derived from an EMBL/GenBank/DDBJ whole genome shotgun (WGS) entry which is preliminary data.</text>
</comment>
<dbReference type="AlphaFoldDB" id="A0A815H5D3"/>
<name>A0A815H5D3_9BILA</name>
<protein>
    <submittedName>
        <fullName evidence="1">Uncharacterized protein</fullName>
    </submittedName>
</protein>
<organism evidence="1 2">
    <name type="scientific">Rotaria sordida</name>
    <dbReference type="NCBI Taxonomy" id="392033"/>
    <lineage>
        <taxon>Eukaryota</taxon>
        <taxon>Metazoa</taxon>
        <taxon>Spiralia</taxon>
        <taxon>Gnathifera</taxon>
        <taxon>Rotifera</taxon>
        <taxon>Eurotatoria</taxon>
        <taxon>Bdelloidea</taxon>
        <taxon>Philodinida</taxon>
        <taxon>Philodinidae</taxon>
        <taxon>Rotaria</taxon>
    </lineage>
</organism>
<accession>A0A815H5D3</accession>
<dbReference type="Proteomes" id="UP000663864">
    <property type="component" value="Unassembled WGS sequence"/>
</dbReference>
<dbReference type="EMBL" id="CAJNOT010002853">
    <property type="protein sequence ID" value="CAF1347509.1"/>
    <property type="molecule type" value="Genomic_DNA"/>
</dbReference>
<gene>
    <name evidence="1" type="ORF">ZHD862_LOCUS30378</name>
</gene>
<evidence type="ECO:0000313" key="2">
    <source>
        <dbReference type="Proteomes" id="UP000663864"/>
    </source>
</evidence>
<evidence type="ECO:0000313" key="1">
    <source>
        <dbReference type="EMBL" id="CAF1347509.1"/>
    </source>
</evidence>
<feature type="non-terminal residue" evidence="1">
    <location>
        <position position="1"/>
    </location>
</feature>
<proteinExistence type="predicted"/>
<sequence length="45" mass="5176">LISKADTRLKAMLTFVTSFDANYKKSKHVIPAEYLKVQNTKSFQN</sequence>